<dbReference type="Proteomes" id="UP000194420">
    <property type="component" value="Unassembled WGS sequence"/>
</dbReference>
<dbReference type="PIRSF" id="PIRSF000429">
    <property type="entry name" value="Ac-CoA_Ac_transf"/>
    <property type="match status" value="1"/>
</dbReference>
<dbReference type="OrthoDB" id="9764638at2"/>
<gene>
    <name evidence="8" type="ORF">SAMN06297468_1072</name>
</gene>
<organism evidence="8 9">
    <name type="scientific">Altererythrobacter xiamenensis</name>
    <dbReference type="NCBI Taxonomy" id="1316679"/>
    <lineage>
        <taxon>Bacteria</taxon>
        <taxon>Pseudomonadati</taxon>
        <taxon>Pseudomonadota</taxon>
        <taxon>Alphaproteobacteria</taxon>
        <taxon>Sphingomonadales</taxon>
        <taxon>Erythrobacteraceae</taxon>
        <taxon>Altererythrobacter</taxon>
    </lineage>
</organism>
<feature type="domain" description="Thiolase N-terminal" evidence="6">
    <location>
        <begin position="6"/>
        <end position="272"/>
    </location>
</feature>
<name>A0A1Y6F2I6_9SPHN</name>
<keyword evidence="9" id="KW-1185">Reference proteome</keyword>
<evidence type="ECO:0000313" key="8">
    <source>
        <dbReference type="EMBL" id="SMQ68789.1"/>
    </source>
</evidence>
<sequence>MTRRAAIVSPLRTPVGKFLGTLAPLDAGKLGAVILKALMERTGIDPARVDDVVFSQGYGNGEAPAIGHWSWLAADLPMEVPGFQLDRRCGSGVQAVATAAMMVETGMADVVVAGGCESMSNVEHYTTDLRNGVRMGDMKLHDRLTRGRLMSQPIERFGVITGMIETAENLAKDYDISREEADAYAVRSHQNAARAWEEGKFADHLVPVEVPQRRGDALVFDHDEGYRADATVESLGGLRAIDLKRDPDAIVTAGNASQQNDAAAACLVVAEDKLEEMGLTPSLWFNGWAAAGCDPSRMGIGPVPAVERLFARTGMGWDDIGLVELNEAFAPQVLAVLKGWGWSKDDSRMDMLNVNGSGISLGHPIGATGGRILADMAAEMHRRDVRYGLETMCIGGGQGIAAIFERAA</sequence>
<evidence type="ECO:0000313" key="9">
    <source>
        <dbReference type="Proteomes" id="UP000194420"/>
    </source>
</evidence>
<keyword evidence="3 5" id="KW-0012">Acyltransferase</keyword>
<comment type="similarity">
    <text evidence="1 5">Belongs to the thiolase-like superfamily. Thiolase family.</text>
</comment>
<dbReference type="RefSeq" id="WP_086437042.1">
    <property type="nucleotide sequence ID" value="NZ_FXWG01000002.1"/>
</dbReference>
<dbReference type="Pfam" id="PF00108">
    <property type="entry name" value="Thiolase_N"/>
    <property type="match status" value="1"/>
</dbReference>
<proteinExistence type="inferred from homology"/>
<evidence type="ECO:0000259" key="7">
    <source>
        <dbReference type="Pfam" id="PF02803"/>
    </source>
</evidence>
<protein>
    <submittedName>
        <fullName evidence="8">Acetyl-CoA C-acetyltransferase</fullName>
    </submittedName>
</protein>
<dbReference type="PANTHER" id="PTHR18919">
    <property type="entry name" value="ACETYL-COA C-ACYLTRANSFERASE"/>
    <property type="match status" value="1"/>
</dbReference>
<dbReference type="InterPro" id="IPR016039">
    <property type="entry name" value="Thiolase-like"/>
</dbReference>
<evidence type="ECO:0000256" key="2">
    <source>
        <dbReference type="ARBA" id="ARBA00022679"/>
    </source>
</evidence>
<feature type="active site" description="Acyl-thioester intermediate" evidence="4">
    <location>
        <position position="89"/>
    </location>
</feature>
<dbReference type="NCBIfam" id="TIGR01930">
    <property type="entry name" value="AcCoA-C-Actrans"/>
    <property type="match status" value="1"/>
</dbReference>
<dbReference type="InterPro" id="IPR020617">
    <property type="entry name" value="Thiolase_C"/>
</dbReference>
<dbReference type="SUPFAM" id="SSF53901">
    <property type="entry name" value="Thiolase-like"/>
    <property type="match status" value="2"/>
</dbReference>
<evidence type="ECO:0000259" key="6">
    <source>
        <dbReference type="Pfam" id="PF00108"/>
    </source>
</evidence>
<feature type="domain" description="Thiolase C-terminal" evidence="7">
    <location>
        <begin position="285"/>
        <end position="406"/>
    </location>
</feature>
<evidence type="ECO:0000256" key="1">
    <source>
        <dbReference type="ARBA" id="ARBA00010982"/>
    </source>
</evidence>
<dbReference type="EMBL" id="FXWG01000002">
    <property type="protein sequence ID" value="SMQ68789.1"/>
    <property type="molecule type" value="Genomic_DNA"/>
</dbReference>
<keyword evidence="2 5" id="KW-0808">Transferase</keyword>
<dbReference type="GO" id="GO:0003988">
    <property type="term" value="F:acetyl-CoA C-acyltransferase activity"/>
    <property type="evidence" value="ECO:0007669"/>
    <property type="project" value="UniProtKB-ARBA"/>
</dbReference>
<reference evidence="9" key="1">
    <citation type="submission" date="2017-04" db="EMBL/GenBank/DDBJ databases">
        <authorList>
            <person name="Varghese N."/>
            <person name="Submissions S."/>
        </authorList>
    </citation>
    <scope>NUCLEOTIDE SEQUENCE [LARGE SCALE GENOMIC DNA]</scope>
</reference>
<accession>A0A1Y6F2I6</accession>
<feature type="active site" description="Proton acceptor" evidence="4">
    <location>
        <position position="393"/>
    </location>
</feature>
<evidence type="ECO:0000256" key="5">
    <source>
        <dbReference type="RuleBase" id="RU003557"/>
    </source>
</evidence>
<dbReference type="InterPro" id="IPR002155">
    <property type="entry name" value="Thiolase"/>
</dbReference>
<dbReference type="InterPro" id="IPR020616">
    <property type="entry name" value="Thiolase_N"/>
</dbReference>
<dbReference type="PANTHER" id="PTHR18919:SF107">
    <property type="entry name" value="ACETYL-COA ACETYLTRANSFERASE, CYTOSOLIC"/>
    <property type="match status" value="1"/>
</dbReference>
<dbReference type="NCBIfam" id="NF004853">
    <property type="entry name" value="PRK06205.1"/>
    <property type="match status" value="1"/>
</dbReference>
<dbReference type="Pfam" id="PF02803">
    <property type="entry name" value="Thiolase_C"/>
    <property type="match status" value="1"/>
</dbReference>
<evidence type="ECO:0000256" key="4">
    <source>
        <dbReference type="PIRSR" id="PIRSR000429-1"/>
    </source>
</evidence>
<dbReference type="CDD" id="cd00751">
    <property type="entry name" value="thiolase"/>
    <property type="match status" value="1"/>
</dbReference>
<feature type="active site" description="Proton acceptor" evidence="4">
    <location>
        <position position="363"/>
    </location>
</feature>
<dbReference type="Gene3D" id="3.40.47.10">
    <property type="match status" value="2"/>
</dbReference>
<evidence type="ECO:0000256" key="3">
    <source>
        <dbReference type="ARBA" id="ARBA00023315"/>
    </source>
</evidence>
<dbReference type="AlphaFoldDB" id="A0A1Y6F2I6"/>